<keyword evidence="3" id="KW-1185">Reference proteome</keyword>
<sequence length="186" mass="20536">MIDSRVQLVLKPENAEGQVVKVAMEQDWELRVMGNRKADVFINVFLTDDEAEVRYTEDPLTGIPFVTIRGAGCAEIAELFRPACVLREFPEALALLQRETDRDQQLLAIGAAANTAPEQPVAELVEAFRALAANPDPGIRQAVVIATGCRPWPELVEIVRGLSERDEVEHVRANARLLLEGLAGQR</sequence>
<protein>
    <recommendedName>
        <fullName evidence="5">HEAT repeat domain-containing protein</fullName>
    </recommendedName>
</protein>
<evidence type="ECO:0000313" key="2">
    <source>
        <dbReference type="EMBL" id="SFC15319.1"/>
    </source>
</evidence>
<proteinExistence type="predicted"/>
<evidence type="ECO:0000313" key="4">
    <source>
        <dbReference type="Proteomes" id="UP000236729"/>
    </source>
</evidence>
<dbReference type="Gene3D" id="1.25.10.10">
    <property type="entry name" value="Leucine-rich Repeat Variant"/>
    <property type="match status" value="1"/>
</dbReference>
<reference evidence="1" key="1">
    <citation type="submission" date="2016-10" db="EMBL/GenBank/DDBJ databases">
        <authorList>
            <person name="de Groot N.N."/>
        </authorList>
    </citation>
    <scope>NUCLEOTIDE SEQUENCE [LARGE SCALE GENOMIC DNA]</scope>
    <source>
        <strain evidence="1">ATCC 20501</strain>
    </source>
</reference>
<dbReference type="Proteomes" id="UP000199690">
    <property type="component" value="Unassembled WGS sequence"/>
</dbReference>
<gene>
    <name evidence="1" type="ORF">SAMN02982929_02834</name>
    <name evidence="2" type="ORF">SAMN05216506_10173</name>
</gene>
<dbReference type="EMBL" id="FOME01000001">
    <property type="protein sequence ID" value="SFC15319.1"/>
    <property type="molecule type" value="Genomic_DNA"/>
</dbReference>
<dbReference type="AlphaFoldDB" id="A0A1H6BT95"/>
<organism evidence="1 4">
    <name type="scientific">Saccharopolyspora kobensis</name>
    <dbReference type="NCBI Taxonomy" id="146035"/>
    <lineage>
        <taxon>Bacteria</taxon>
        <taxon>Bacillati</taxon>
        <taxon>Actinomycetota</taxon>
        <taxon>Actinomycetes</taxon>
        <taxon>Pseudonocardiales</taxon>
        <taxon>Pseudonocardiaceae</taxon>
        <taxon>Saccharopolyspora</taxon>
    </lineage>
</organism>
<dbReference type="Proteomes" id="UP000236729">
    <property type="component" value="Unassembled WGS sequence"/>
</dbReference>
<name>A0A1H6BT95_9PSEU</name>
<accession>A0A1I1GU14</accession>
<dbReference type="EMBL" id="FNVB01000004">
    <property type="protein sequence ID" value="SEG63951.1"/>
    <property type="molecule type" value="Genomic_DNA"/>
</dbReference>
<evidence type="ECO:0000313" key="3">
    <source>
        <dbReference type="Proteomes" id="UP000199690"/>
    </source>
</evidence>
<dbReference type="InterPro" id="IPR011989">
    <property type="entry name" value="ARM-like"/>
</dbReference>
<dbReference type="SMR" id="A0A1H6BT95"/>
<evidence type="ECO:0008006" key="5">
    <source>
        <dbReference type="Google" id="ProtNLM"/>
    </source>
</evidence>
<accession>A0A1H6BT95</accession>
<dbReference type="RefSeq" id="WP_093344655.1">
    <property type="nucleotide sequence ID" value="NZ_FNVB01000004.1"/>
</dbReference>
<evidence type="ECO:0000313" key="1">
    <source>
        <dbReference type="EMBL" id="SEG63951.1"/>
    </source>
</evidence>
<reference evidence="3 4" key="2">
    <citation type="submission" date="2016-10" db="EMBL/GenBank/DDBJ databases">
        <authorList>
            <person name="Varghese N."/>
            <person name="Submissions S."/>
        </authorList>
    </citation>
    <scope>NUCLEOTIDE SEQUENCE [LARGE SCALE GENOMIC DNA]</scope>
    <source>
        <strain evidence="4">ATCC 20501</strain>
        <strain evidence="2 3">CGMCC 4.3529</strain>
    </source>
</reference>